<dbReference type="SUPFAM" id="SSF52540">
    <property type="entry name" value="P-loop containing nucleoside triphosphate hydrolases"/>
    <property type="match status" value="1"/>
</dbReference>
<reference evidence="4" key="1">
    <citation type="submission" date="2020-07" db="EMBL/GenBank/DDBJ databases">
        <authorList>
            <person name="Camacho E."/>
        </authorList>
    </citation>
    <scope>NUCLEOTIDE SEQUENCE</scope>
    <source>
        <strain evidence="4">MPO218</strain>
    </source>
</reference>
<evidence type="ECO:0000256" key="2">
    <source>
        <dbReference type="ARBA" id="ARBA00022840"/>
    </source>
</evidence>
<keyword evidence="4" id="KW-0808">Transferase</keyword>
<evidence type="ECO:0000313" key="5">
    <source>
        <dbReference type="Proteomes" id="UP000664914"/>
    </source>
</evidence>
<dbReference type="PANTHER" id="PTHR32309">
    <property type="entry name" value="TYROSINE-PROTEIN KINASE"/>
    <property type="match status" value="1"/>
</dbReference>
<proteinExistence type="predicted"/>
<dbReference type="Gene3D" id="3.40.50.300">
    <property type="entry name" value="P-loop containing nucleotide triphosphate hydrolases"/>
    <property type="match status" value="1"/>
</dbReference>
<dbReference type="CDD" id="cd05387">
    <property type="entry name" value="BY-kinase"/>
    <property type="match status" value="1"/>
</dbReference>
<feature type="region of interest" description="Disordered" evidence="3">
    <location>
        <begin position="1"/>
        <end position="28"/>
    </location>
</feature>
<dbReference type="EMBL" id="CP059319">
    <property type="protein sequence ID" value="QTH20840.1"/>
    <property type="molecule type" value="Genomic_DNA"/>
</dbReference>
<accession>A0A975D0B4</accession>
<dbReference type="InterPro" id="IPR005702">
    <property type="entry name" value="Wzc-like_C"/>
</dbReference>
<dbReference type="Proteomes" id="UP000664914">
    <property type="component" value="Chromosome"/>
</dbReference>
<dbReference type="InterPro" id="IPR050445">
    <property type="entry name" value="Bact_polysacc_biosynth/exp"/>
</dbReference>
<gene>
    <name evidence="4" type="ORF">HRJ34_21330</name>
</gene>
<keyword evidence="1" id="KW-0547">Nucleotide-binding</keyword>
<dbReference type="PANTHER" id="PTHR32309:SF31">
    <property type="entry name" value="CAPSULAR EXOPOLYSACCHARIDE FAMILY"/>
    <property type="match status" value="1"/>
</dbReference>
<evidence type="ECO:0000256" key="3">
    <source>
        <dbReference type="SAM" id="MobiDB-lite"/>
    </source>
</evidence>
<dbReference type="GO" id="GO:0016301">
    <property type="term" value="F:kinase activity"/>
    <property type="evidence" value="ECO:0007669"/>
    <property type="project" value="UniProtKB-KW"/>
</dbReference>
<reference evidence="4" key="2">
    <citation type="submission" date="2021-04" db="EMBL/GenBank/DDBJ databases">
        <title>Isolation and genomic analysis of the ibuprofen-degrading bacterium Sphingomonas strain MPO218.</title>
        <authorList>
            <person name="Aulestia M."/>
            <person name="Flores A."/>
            <person name="Mangas E.L."/>
            <person name="Perez-Pulido A.J."/>
            <person name="Santero E."/>
            <person name="Camacho E.M."/>
        </authorList>
    </citation>
    <scope>NUCLEOTIDE SEQUENCE</scope>
    <source>
        <strain evidence="4">MPO218</strain>
    </source>
</reference>
<evidence type="ECO:0000256" key="1">
    <source>
        <dbReference type="ARBA" id="ARBA00022741"/>
    </source>
</evidence>
<protein>
    <submittedName>
        <fullName evidence="4">CpsD/CapB family tyrosine-protein kinase</fullName>
    </submittedName>
</protein>
<dbReference type="AlphaFoldDB" id="A0A975D0B4"/>
<sequence length="269" mass="29420">MAPPGGPDMSYVPPEPVEPAAPVPGDADRVTGFEKLRETGIYGFDSRDVRSRPFTLLRAQLLRIARARGWRIIGITSPTPKVGKSFVASNLAAALARTPDLHTYLFDFDLRRSTIAGNFGLKGEVGVSHYLDGTINDLRQVARTIPGEQLTIFPSYRNAAASDELMASTRMDSLIAAMRQLPENSLCLCDLPPVFANDDAVIVSQKIDAYLMVVEDGVTTRKQVRDSFRLLTPAPCIGTVLNRYSAGFAADDYGYGYGQAKRYGGYYND</sequence>
<feature type="compositionally biased region" description="Pro residues" evidence="3">
    <location>
        <begin position="13"/>
        <end position="22"/>
    </location>
</feature>
<dbReference type="InterPro" id="IPR027417">
    <property type="entry name" value="P-loop_NTPase"/>
</dbReference>
<name>A0A975D0B4_9SPHN</name>
<evidence type="ECO:0000313" key="4">
    <source>
        <dbReference type="EMBL" id="QTH20840.1"/>
    </source>
</evidence>
<keyword evidence="4" id="KW-0418">Kinase</keyword>
<keyword evidence="2" id="KW-0067">ATP-binding</keyword>
<organism evidence="4 5">
    <name type="scientific">Rhizorhabdus wittichii</name>
    <dbReference type="NCBI Taxonomy" id="160791"/>
    <lineage>
        <taxon>Bacteria</taxon>
        <taxon>Pseudomonadati</taxon>
        <taxon>Pseudomonadota</taxon>
        <taxon>Alphaproteobacteria</taxon>
        <taxon>Sphingomonadales</taxon>
        <taxon>Sphingomonadaceae</taxon>
        <taxon>Rhizorhabdus</taxon>
    </lineage>
</organism>